<dbReference type="PIRSF" id="PIRSF002741">
    <property type="entry name" value="MppA"/>
    <property type="match status" value="1"/>
</dbReference>
<dbReference type="Proteomes" id="UP001500420">
    <property type="component" value="Unassembled WGS sequence"/>
</dbReference>
<dbReference type="Pfam" id="PF00496">
    <property type="entry name" value="SBP_bac_5"/>
    <property type="match status" value="1"/>
</dbReference>
<comment type="caution">
    <text evidence="5">The sequence shown here is derived from an EMBL/GenBank/DDBJ whole genome shotgun (WGS) entry which is preliminary data.</text>
</comment>
<dbReference type="GO" id="GO:1904680">
    <property type="term" value="F:peptide transmembrane transporter activity"/>
    <property type="evidence" value="ECO:0007669"/>
    <property type="project" value="TreeGrafter"/>
</dbReference>
<keyword evidence="6" id="KW-1185">Reference proteome</keyword>
<evidence type="ECO:0000256" key="1">
    <source>
        <dbReference type="ARBA" id="ARBA00005695"/>
    </source>
</evidence>
<evidence type="ECO:0000256" key="2">
    <source>
        <dbReference type="ARBA" id="ARBA00022448"/>
    </source>
</evidence>
<keyword evidence="3" id="KW-0732">Signal</keyword>
<dbReference type="Gene3D" id="3.40.190.10">
    <property type="entry name" value="Periplasmic binding protein-like II"/>
    <property type="match status" value="1"/>
</dbReference>
<dbReference type="AlphaFoldDB" id="A0AAV3TD84"/>
<feature type="domain" description="Solute-binding protein family 5" evidence="4">
    <location>
        <begin position="85"/>
        <end position="458"/>
    </location>
</feature>
<dbReference type="RefSeq" id="WP_343774230.1">
    <property type="nucleotide sequence ID" value="NZ_BAAADV010000004.1"/>
</dbReference>
<evidence type="ECO:0000256" key="3">
    <source>
        <dbReference type="ARBA" id="ARBA00022729"/>
    </source>
</evidence>
<protein>
    <submittedName>
        <fullName evidence="5">ABC transporter substrate-binding protein</fullName>
    </submittedName>
</protein>
<dbReference type="PANTHER" id="PTHR30290:SF9">
    <property type="entry name" value="OLIGOPEPTIDE-BINDING PROTEIN APPA"/>
    <property type="match status" value="1"/>
</dbReference>
<reference evidence="5 6" key="1">
    <citation type="journal article" date="2019" name="Int. J. Syst. Evol. Microbiol.">
        <title>The Global Catalogue of Microorganisms (GCM) 10K type strain sequencing project: providing services to taxonomists for standard genome sequencing and annotation.</title>
        <authorList>
            <consortium name="The Broad Institute Genomics Platform"/>
            <consortium name="The Broad Institute Genome Sequencing Center for Infectious Disease"/>
            <person name="Wu L."/>
            <person name="Ma J."/>
        </authorList>
    </citation>
    <scope>NUCLEOTIDE SEQUENCE [LARGE SCALE GENOMIC DNA]</scope>
    <source>
        <strain evidence="5 6">JCM 16328</strain>
    </source>
</reference>
<dbReference type="GO" id="GO:0043190">
    <property type="term" value="C:ATP-binding cassette (ABC) transporter complex"/>
    <property type="evidence" value="ECO:0007669"/>
    <property type="project" value="InterPro"/>
</dbReference>
<dbReference type="GO" id="GO:0015833">
    <property type="term" value="P:peptide transport"/>
    <property type="evidence" value="ECO:0007669"/>
    <property type="project" value="TreeGrafter"/>
</dbReference>
<dbReference type="Gene3D" id="3.10.105.10">
    <property type="entry name" value="Dipeptide-binding Protein, Domain 3"/>
    <property type="match status" value="1"/>
</dbReference>
<dbReference type="Gene3D" id="3.90.76.10">
    <property type="entry name" value="Dipeptide-binding Protein, Domain 1"/>
    <property type="match status" value="1"/>
</dbReference>
<evidence type="ECO:0000313" key="6">
    <source>
        <dbReference type="Proteomes" id="UP001500420"/>
    </source>
</evidence>
<dbReference type="InterPro" id="IPR030678">
    <property type="entry name" value="Peptide/Ni-bd"/>
</dbReference>
<dbReference type="InterPro" id="IPR039424">
    <property type="entry name" value="SBP_5"/>
</dbReference>
<name>A0AAV3TD84_9EURY</name>
<dbReference type="InterPro" id="IPR006311">
    <property type="entry name" value="TAT_signal"/>
</dbReference>
<proteinExistence type="inferred from homology"/>
<dbReference type="PANTHER" id="PTHR30290">
    <property type="entry name" value="PERIPLASMIC BINDING COMPONENT OF ABC TRANSPORTER"/>
    <property type="match status" value="1"/>
</dbReference>
<evidence type="ECO:0000259" key="4">
    <source>
        <dbReference type="Pfam" id="PF00496"/>
    </source>
</evidence>
<dbReference type="GO" id="GO:0042597">
    <property type="term" value="C:periplasmic space"/>
    <property type="evidence" value="ECO:0007669"/>
    <property type="project" value="UniProtKB-ARBA"/>
</dbReference>
<accession>A0AAV3TD84</accession>
<dbReference type="PROSITE" id="PS51318">
    <property type="entry name" value="TAT"/>
    <property type="match status" value="1"/>
</dbReference>
<dbReference type="EMBL" id="BAAADV010000004">
    <property type="protein sequence ID" value="GAA0675288.1"/>
    <property type="molecule type" value="Genomic_DNA"/>
</dbReference>
<dbReference type="CDD" id="cd00995">
    <property type="entry name" value="PBP2_NikA_DppA_OppA_like"/>
    <property type="match status" value="1"/>
</dbReference>
<dbReference type="SUPFAM" id="SSF53850">
    <property type="entry name" value="Periplasmic binding protein-like II"/>
    <property type="match status" value="1"/>
</dbReference>
<evidence type="ECO:0000313" key="5">
    <source>
        <dbReference type="EMBL" id="GAA0675288.1"/>
    </source>
</evidence>
<organism evidence="5 6">
    <name type="scientific">Natronoarchaeum mannanilyticum</name>
    <dbReference type="NCBI Taxonomy" id="926360"/>
    <lineage>
        <taxon>Archaea</taxon>
        <taxon>Methanobacteriati</taxon>
        <taxon>Methanobacteriota</taxon>
        <taxon>Stenosarchaea group</taxon>
        <taxon>Halobacteria</taxon>
        <taxon>Halobacteriales</taxon>
        <taxon>Natronoarchaeaceae</taxon>
    </lineage>
</organism>
<comment type="similarity">
    <text evidence="1">Belongs to the bacterial solute-binding protein 5 family.</text>
</comment>
<dbReference type="PROSITE" id="PS51257">
    <property type="entry name" value="PROKAR_LIPOPROTEIN"/>
    <property type="match status" value="1"/>
</dbReference>
<keyword evidence="2" id="KW-0813">Transport</keyword>
<dbReference type="InterPro" id="IPR000914">
    <property type="entry name" value="SBP_5_dom"/>
</dbReference>
<gene>
    <name evidence="5" type="ORF">GCM10009020_23650</name>
</gene>
<sequence length="552" mass="60709">MTNEGRPTRGISRRNVLKTSAAAGAFGLAGCVDGGGGGGGGSVDFGTLGANASTFDPAASADASSSNCIDLMYEPLVGFDFDLNPQPVLASDWEQVDDTTFRFTLREGVQFHNGDEMTAEDVQHSIERYQGTVNTAVVASWYDSSEILGDYEIRLNLSRPYAPFLADLSGVLIVPAGTTSPADGDTPLDDESRGTGPFQYESWSQDDRFVATRFDNYWWGDVNDAGDFSGEAPLDEVNLRVVVDPSAQFNAIQAGDVNAINSVPPMDVPSVEDDDNLTLNRNDGITYDFLIYPVNQGPFQNEKLRRGITRMIPRDDIVGDAVYNDTARKSGTPYPPILGEPYWDEEFEQRILDEYVGEDTEAATTLLDEAFSEEGIEAPYQTEIRTNEHPVRQRWCEVIANTLSETEYFDVSVNVMEWSSYVNFITGPAAETSDIVALGWTASADPDSFVYQLFSSDQFTPNGYNINHYSNEELDSLMQEGQTTFGADQRGSIYKDIAEILAQDVPVTFLWHGQRLMATRDAISDFQVHPSASADYSGIYSPALGQEIEYDD</sequence>